<name>D3BJV4_HETP5</name>
<protein>
    <submittedName>
        <fullName evidence="2">Uncharacterized protein</fullName>
    </submittedName>
</protein>
<evidence type="ECO:0000313" key="2">
    <source>
        <dbReference type="EMBL" id="EFA78184.1"/>
    </source>
</evidence>
<dbReference type="EMBL" id="ADBJ01000038">
    <property type="protein sequence ID" value="EFA78184.1"/>
    <property type="molecule type" value="Genomic_DNA"/>
</dbReference>
<feature type="region of interest" description="Disordered" evidence="1">
    <location>
        <begin position="220"/>
        <end position="261"/>
    </location>
</feature>
<gene>
    <name evidence="2" type="ORF">PPL_08834</name>
</gene>
<dbReference type="GeneID" id="31364311"/>
<organism evidence="2 3">
    <name type="scientific">Heterostelium pallidum (strain ATCC 26659 / Pp 5 / PN500)</name>
    <name type="common">Cellular slime mold</name>
    <name type="synonym">Polysphondylium pallidum</name>
    <dbReference type="NCBI Taxonomy" id="670386"/>
    <lineage>
        <taxon>Eukaryota</taxon>
        <taxon>Amoebozoa</taxon>
        <taxon>Evosea</taxon>
        <taxon>Eumycetozoa</taxon>
        <taxon>Dictyostelia</taxon>
        <taxon>Acytosteliales</taxon>
        <taxon>Acytosteliaceae</taxon>
        <taxon>Heterostelium</taxon>
    </lineage>
</organism>
<dbReference type="RefSeq" id="XP_020430310.1">
    <property type="nucleotide sequence ID" value="XM_020579635.1"/>
</dbReference>
<proteinExistence type="predicted"/>
<keyword evidence="3" id="KW-1185">Reference proteome</keyword>
<dbReference type="Proteomes" id="UP000001396">
    <property type="component" value="Unassembled WGS sequence"/>
</dbReference>
<dbReference type="InParanoid" id="D3BJV4"/>
<reference evidence="2 3" key="1">
    <citation type="journal article" date="2011" name="Genome Res.">
        <title>Phylogeny-wide analysis of social amoeba genomes highlights ancient origins for complex intercellular communication.</title>
        <authorList>
            <person name="Heidel A.J."/>
            <person name="Lawal H.M."/>
            <person name="Felder M."/>
            <person name="Schilde C."/>
            <person name="Helps N.R."/>
            <person name="Tunggal B."/>
            <person name="Rivero F."/>
            <person name="John U."/>
            <person name="Schleicher M."/>
            <person name="Eichinger L."/>
            <person name="Platzer M."/>
            <person name="Noegel A.A."/>
            <person name="Schaap P."/>
            <person name="Gloeckner G."/>
        </authorList>
    </citation>
    <scope>NUCLEOTIDE SEQUENCE [LARGE SCALE GENOMIC DNA]</scope>
    <source>
        <strain evidence="3">ATCC 26659 / Pp 5 / PN500</strain>
    </source>
</reference>
<sequence>MTKENKGMSVFDFVHSRKYYGLSVPTNVIMESIKTWWSFQKFSIDLCKHDPISGRIFGEKSGLHINFVPKFKLDVKKDPVDGAVVLHLSYYARIKKTGIAAAFLTSGLSVAIGAGTMTVHIAEAKDFLQTFWKWFEGNYQLVNIVVLLCEDRNHPTPAQPIAVAPVVIATPTPTPAPVVAQPPALAPYGGYNPMTVSPLQQQSNHGYPMHPYQQPAATAVPSPIHSHYQPPPPHAAMQPHYQPQPSTGQFVSLEKNYPNGY</sequence>
<evidence type="ECO:0000256" key="1">
    <source>
        <dbReference type="SAM" id="MobiDB-lite"/>
    </source>
</evidence>
<accession>D3BJV4</accession>
<comment type="caution">
    <text evidence="2">The sequence shown here is derived from an EMBL/GenBank/DDBJ whole genome shotgun (WGS) entry which is preliminary data.</text>
</comment>
<evidence type="ECO:0000313" key="3">
    <source>
        <dbReference type="Proteomes" id="UP000001396"/>
    </source>
</evidence>
<feature type="compositionally biased region" description="Low complexity" evidence="1">
    <location>
        <begin position="235"/>
        <end position="245"/>
    </location>
</feature>
<dbReference type="AlphaFoldDB" id="D3BJV4"/>